<gene>
    <name evidence="4" type="ORF">SAMN04487909_102199</name>
</gene>
<dbReference type="GO" id="GO:0005829">
    <property type="term" value="C:cytosol"/>
    <property type="evidence" value="ECO:0007669"/>
    <property type="project" value="TreeGrafter"/>
</dbReference>
<sequence length="424" mass="46119">MDNVVEEVSYILILANSYKEEDFPLINFTLNMPTRIHFGKGEVNRTGDIVAAHAKKALLVTGRSSTKKTGSLDKVITSLNKAGVSYVLFDRIEPNPRATTIDEAGRIAREENCELILALGGGSAMDAAKAIATVALSGRPIHEYIRGSKASKWKELLPITEALPIITIPTLAATGSEANSGAVITNWETREKAGIGGPGLFPKAAILDPELTYTVPANYTADGAADIFTHLYEGYMTGDEHANVQDELTEGLMRNVLIYAKKALDDPKNYEARAHLLWTSTLALIGIAGAGRGGAFPVHAMEHTLSAHYDISHGRGLAIITPAYFEQIILADRPHRLARLARNVFRITEDNDKRAAKAGIEALIHWYKEIGVYDTLQGVGIKREDLRLMADETIRVNGNGTNTIPGTHNMTADEVLSIFEASYE</sequence>
<dbReference type="GO" id="GO:0008106">
    <property type="term" value="F:alcohol dehydrogenase (NADP+) activity"/>
    <property type="evidence" value="ECO:0007669"/>
    <property type="project" value="TreeGrafter"/>
</dbReference>
<dbReference type="CDD" id="cd08187">
    <property type="entry name" value="BDH"/>
    <property type="match status" value="1"/>
</dbReference>
<dbReference type="Gene3D" id="1.20.1090.10">
    <property type="entry name" value="Dehydroquinate synthase-like - alpha domain"/>
    <property type="match status" value="1"/>
</dbReference>
<dbReference type="AlphaFoldDB" id="A0A1G8IX29"/>
<reference evidence="4 5" key="1">
    <citation type="submission" date="2016-10" db="EMBL/GenBank/DDBJ databases">
        <authorList>
            <person name="de Groot N.N."/>
        </authorList>
    </citation>
    <scope>NUCLEOTIDE SEQUENCE [LARGE SCALE GENOMIC DNA]</scope>
    <source>
        <strain evidence="4 5">DSM 2895</strain>
    </source>
</reference>
<dbReference type="InterPro" id="IPR044731">
    <property type="entry name" value="BDH-like"/>
</dbReference>
<dbReference type="GO" id="GO:0046872">
    <property type="term" value="F:metal ion binding"/>
    <property type="evidence" value="ECO:0007669"/>
    <property type="project" value="InterPro"/>
</dbReference>
<evidence type="ECO:0000313" key="4">
    <source>
        <dbReference type="EMBL" id="SDI23000.1"/>
    </source>
</evidence>
<dbReference type="PANTHER" id="PTHR43633">
    <property type="entry name" value="ALCOHOL DEHYDROGENASE YQHD"/>
    <property type="match status" value="1"/>
</dbReference>
<organism evidence="4 5">
    <name type="scientific">Aneurinibacillus migulanus</name>
    <name type="common">Bacillus migulanus</name>
    <dbReference type="NCBI Taxonomy" id="47500"/>
    <lineage>
        <taxon>Bacteria</taxon>
        <taxon>Bacillati</taxon>
        <taxon>Bacillota</taxon>
        <taxon>Bacilli</taxon>
        <taxon>Bacillales</taxon>
        <taxon>Paenibacillaceae</taxon>
        <taxon>Aneurinibacillus group</taxon>
        <taxon>Aneurinibacillus</taxon>
    </lineage>
</organism>
<evidence type="ECO:0000259" key="3">
    <source>
        <dbReference type="Pfam" id="PF25137"/>
    </source>
</evidence>
<dbReference type="Pfam" id="PF00465">
    <property type="entry name" value="Fe-ADH"/>
    <property type="match status" value="1"/>
</dbReference>
<dbReference type="FunFam" id="3.40.50.1970:FF:000003">
    <property type="entry name" value="Alcohol dehydrogenase, iron-containing"/>
    <property type="match status" value="1"/>
</dbReference>
<feature type="domain" description="Fe-containing alcohol dehydrogenase-like C-terminal" evidence="3">
    <location>
        <begin position="220"/>
        <end position="423"/>
    </location>
</feature>
<feature type="domain" description="Alcohol dehydrogenase iron-type/glycerol dehydrogenase GldA" evidence="2">
    <location>
        <begin position="33"/>
        <end position="209"/>
    </location>
</feature>
<name>A0A1G8IX29_ANEMI</name>
<evidence type="ECO:0000259" key="2">
    <source>
        <dbReference type="Pfam" id="PF00465"/>
    </source>
</evidence>
<evidence type="ECO:0000313" key="5">
    <source>
        <dbReference type="Proteomes" id="UP000182836"/>
    </source>
</evidence>
<protein>
    <submittedName>
        <fullName evidence="4">Uncharacterized protein</fullName>
    </submittedName>
</protein>
<dbReference type="PANTHER" id="PTHR43633:SF1">
    <property type="entry name" value="ALCOHOL DEHYDROGENASE YQHD"/>
    <property type="match status" value="1"/>
</dbReference>
<proteinExistence type="predicted"/>
<keyword evidence="1" id="KW-0560">Oxidoreductase</keyword>
<dbReference type="EMBL" id="FNED01000002">
    <property type="protein sequence ID" value="SDI23000.1"/>
    <property type="molecule type" value="Genomic_DNA"/>
</dbReference>
<dbReference type="InterPro" id="IPR001670">
    <property type="entry name" value="ADH_Fe/GldA"/>
</dbReference>
<dbReference type="InterPro" id="IPR018211">
    <property type="entry name" value="ADH_Fe_CS"/>
</dbReference>
<evidence type="ECO:0000256" key="1">
    <source>
        <dbReference type="ARBA" id="ARBA00023002"/>
    </source>
</evidence>
<dbReference type="SUPFAM" id="SSF56796">
    <property type="entry name" value="Dehydroquinate synthase-like"/>
    <property type="match status" value="1"/>
</dbReference>
<dbReference type="GO" id="GO:1990362">
    <property type="term" value="F:butanol dehydrogenase (NAD+) activity"/>
    <property type="evidence" value="ECO:0007669"/>
    <property type="project" value="InterPro"/>
</dbReference>
<dbReference type="GO" id="GO:1990002">
    <property type="term" value="F:methylglyoxal reductase (NADPH) (acetol producing) activity"/>
    <property type="evidence" value="ECO:0007669"/>
    <property type="project" value="TreeGrafter"/>
</dbReference>
<dbReference type="Pfam" id="PF25137">
    <property type="entry name" value="ADH_Fe_C"/>
    <property type="match status" value="1"/>
</dbReference>
<accession>A0A1G8IX29</accession>
<dbReference type="PROSITE" id="PS00913">
    <property type="entry name" value="ADH_IRON_1"/>
    <property type="match status" value="1"/>
</dbReference>
<dbReference type="Gene3D" id="3.40.50.1970">
    <property type="match status" value="1"/>
</dbReference>
<dbReference type="InterPro" id="IPR056798">
    <property type="entry name" value="ADH_Fe_C"/>
</dbReference>
<dbReference type="Proteomes" id="UP000182836">
    <property type="component" value="Unassembled WGS sequence"/>
</dbReference>